<comment type="subcellular location">
    <subcellularLocation>
        <location evidence="1">Cytoplasm</location>
    </subcellularLocation>
</comment>
<name>A0ABS2RK42_9ACTN</name>
<dbReference type="InterPro" id="IPR011009">
    <property type="entry name" value="Kinase-like_dom_sf"/>
</dbReference>
<comment type="function">
    <text evidence="6">Catalyzes the GTP-dependent phosphorylation of 5-hydroxy-L-lysine.</text>
</comment>
<dbReference type="SUPFAM" id="SSF56112">
    <property type="entry name" value="Protein kinase-like (PK-like)"/>
    <property type="match status" value="1"/>
</dbReference>
<keyword evidence="11" id="KW-1185">Reference proteome</keyword>
<evidence type="ECO:0000256" key="8">
    <source>
        <dbReference type="ARBA" id="ARBA00040505"/>
    </source>
</evidence>
<evidence type="ECO:0000256" key="3">
    <source>
        <dbReference type="ARBA" id="ARBA00022679"/>
    </source>
</evidence>
<organism evidence="10 11">
    <name type="scientific">Microlunatus panaciterrae</name>
    <dbReference type="NCBI Taxonomy" id="400768"/>
    <lineage>
        <taxon>Bacteria</taxon>
        <taxon>Bacillati</taxon>
        <taxon>Actinomycetota</taxon>
        <taxon>Actinomycetes</taxon>
        <taxon>Propionibacteriales</taxon>
        <taxon>Propionibacteriaceae</taxon>
        <taxon>Microlunatus</taxon>
    </lineage>
</organism>
<evidence type="ECO:0000256" key="1">
    <source>
        <dbReference type="ARBA" id="ARBA00004496"/>
    </source>
</evidence>
<feature type="domain" description="Aminoglycoside phosphotransferase" evidence="9">
    <location>
        <begin position="12"/>
        <end position="168"/>
    </location>
</feature>
<evidence type="ECO:0000256" key="7">
    <source>
        <dbReference type="ARBA" id="ARBA00038873"/>
    </source>
</evidence>
<dbReference type="PANTHER" id="PTHR21064:SF1">
    <property type="entry name" value="HYDROXYLYSINE KINASE"/>
    <property type="match status" value="1"/>
</dbReference>
<evidence type="ECO:0000259" key="9">
    <source>
        <dbReference type="Pfam" id="PF01636"/>
    </source>
</evidence>
<protein>
    <recommendedName>
        <fullName evidence="8">Hydroxylysine kinase</fullName>
        <ecNumber evidence="7">2.7.1.81</ecNumber>
    </recommendedName>
</protein>
<evidence type="ECO:0000313" key="11">
    <source>
        <dbReference type="Proteomes" id="UP000704762"/>
    </source>
</evidence>
<keyword evidence="2" id="KW-0963">Cytoplasm</keyword>
<keyword evidence="4 10" id="KW-0418">Kinase</keyword>
<dbReference type="Gene3D" id="3.90.1200.10">
    <property type="match status" value="1"/>
</dbReference>
<evidence type="ECO:0000256" key="6">
    <source>
        <dbReference type="ARBA" id="ARBA00037368"/>
    </source>
</evidence>
<gene>
    <name evidence="10" type="ORF">JOE57_002295</name>
</gene>
<evidence type="ECO:0000256" key="4">
    <source>
        <dbReference type="ARBA" id="ARBA00022777"/>
    </source>
</evidence>
<dbReference type="EC" id="2.7.1.81" evidence="7"/>
<accession>A0ABS2RK42</accession>
<reference evidence="10 11" key="1">
    <citation type="submission" date="2021-01" db="EMBL/GenBank/DDBJ databases">
        <title>Sequencing the genomes of 1000 actinobacteria strains.</title>
        <authorList>
            <person name="Klenk H.-P."/>
        </authorList>
    </citation>
    <scope>NUCLEOTIDE SEQUENCE [LARGE SCALE GENOMIC DNA]</scope>
    <source>
        <strain evidence="10 11">DSM 18662</strain>
    </source>
</reference>
<evidence type="ECO:0000313" key="10">
    <source>
        <dbReference type="EMBL" id="MBM7799374.1"/>
    </source>
</evidence>
<dbReference type="PANTHER" id="PTHR21064">
    <property type="entry name" value="AMINOGLYCOSIDE PHOSPHOTRANSFERASE DOMAIN-CONTAINING PROTEIN-RELATED"/>
    <property type="match status" value="1"/>
</dbReference>
<dbReference type="GO" id="GO:0016301">
    <property type="term" value="F:kinase activity"/>
    <property type="evidence" value="ECO:0007669"/>
    <property type="project" value="UniProtKB-KW"/>
</dbReference>
<sequence>MRDSPLGTLSVAALPEVAGAWLDVEDDAAVRAAGASLAELHGALRGYADDGLPSVTEVEALNGQIERWLATGDRRWAPSASARLKGLVTDLPPLDDGMQLVHNDFRAANILTRESKVVGVLDFDEMALDHRVNDLARASVYLSTRFTDWRPTPDSVRRELRAGYESVRPLEPAEDRWFDALLLWHAIRAIPEESDPAGWAEAL</sequence>
<dbReference type="EMBL" id="JAFBCF010000001">
    <property type="protein sequence ID" value="MBM7799374.1"/>
    <property type="molecule type" value="Genomic_DNA"/>
</dbReference>
<keyword evidence="3" id="KW-0808">Transferase</keyword>
<dbReference type="InterPro" id="IPR002575">
    <property type="entry name" value="Aminoglycoside_PTrfase"/>
</dbReference>
<proteinExistence type="predicted"/>
<dbReference type="Pfam" id="PF01636">
    <property type="entry name" value="APH"/>
    <property type="match status" value="1"/>
</dbReference>
<comment type="catalytic activity">
    <reaction evidence="5">
        <text>(5R)-5-hydroxy-L-lysine + GTP = (5R)-5-phosphooxy-L-lysine + GDP + H(+)</text>
        <dbReference type="Rhea" id="RHEA:19049"/>
        <dbReference type="ChEBI" id="CHEBI:15378"/>
        <dbReference type="ChEBI" id="CHEBI:37565"/>
        <dbReference type="ChEBI" id="CHEBI:57882"/>
        <dbReference type="ChEBI" id="CHEBI:58189"/>
        <dbReference type="ChEBI" id="CHEBI:58357"/>
        <dbReference type="EC" id="2.7.1.81"/>
    </reaction>
</comment>
<evidence type="ECO:0000256" key="5">
    <source>
        <dbReference type="ARBA" id="ARBA00036820"/>
    </source>
</evidence>
<evidence type="ECO:0000256" key="2">
    <source>
        <dbReference type="ARBA" id="ARBA00022490"/>
    </source>
</evidence>
<comment type="caution">
    <text evidence="10">The sequence shown here is derived from an EMBL/GenBank/DDBJ whole genome shotgun (WGS) entry which is preliminary data.</text>
</comment>
<dbReference type="InterPro" id="IPR050249">
    <property type="entry name" value="Pseudomonas-type_ThrB"/>
</dbReference>
<dbReference type="Proteomes" id="UP000704762">
    <property type="component" value="Unassembled WGS sequence"/>
</dbReference>